<keyword evidence="3" id="KW-1185">Reference proteome</keyword>
<feature type="compositionally biased region" description="Polar residues" evidence="1">
    <location>
        <begin position="258"/>
        <end position="280"/>
    </location>
</feature>
<dbReference type="Proteomes" id="UP001437256">
    <property type="component" value="Unassembled WGS sequence"/>
</dbReference>
<feature type="region of interest" description="Disordered" evidence="1">
    <location>
        <begin position="1"/>
        <end position="77"/>
    </location>
</feature>
<protein>
    <submittedName>
        <fullName evidence="2">Uncharacterized protein</fullName>
    </submittedName>
</protein>
<sequence>MLASWFNKDSDKSEDGASAFKQSSAIHLVEQEPPRKYPRYSLAGPLSTPHDALLSDSPETLPEAQNQDASPLYDVPSPSAAAIAPGLELLLDPFDGSVRGTMGLPDPNLTTDNVPVGEEVTHNEELWSHLSRVLELQSDIAKLHMGMEGIIGDYGKSKNKGKAASNTRRTRDTMESRSKLDRNTSRVDDMENLGEGEGVEVGSEDDEEERKNREREEEFARLADQFEGRKEGINEIMLKLDDLSQALTEFHTLQAPQLNFPSSRQNSMPIHSAQTSPTTSMDKETRSTFTPRPPITPIISTAFAQKPDRILSPTLMMDSPISTADSAIFPKH</sequence>
<name>A0ABR3A6P3_9AGAR</name>
<feature type="region of interest" description="Disordered" evidence="1">
    <location>
        <begin position="155"/>
        <end position="217"/>
    </location>
</feature>
<gene>
    <name evidence="2" type="ORF">AAF712_004380</name>
</gene>
<evidence type="ECO:0000313" key="3">
    <source>
        <dbReference type="Proteomes" id="UP001437256"/>
    </source>
</evidence>
<feature type="region of interest" description="Disordered" evidence="1">
    <location>
        <begin position="258"/>
        <end position="296"/>
    </location>
</feature>
<proteinExistence type="predicted"/>
<accession>A0ABR3A6P3</accession>
<evidence type="ECO:0000313" key="2">
    <source>
        <dbReference type="EMBL" id="KAL0068664.1"/>
    </source>
</evidence>
<feature type="compositionally biased region" description="Basic and acidic residues" evidence="1">
    <location>
        <begin position="169"/>
        <end position="189"/>
    </location>
</feature>
<evidence type="ECO:0000256" key="1">
    <source>
        <dbReference type="SAM" id="MobiDB-lite"/>
    </source>
</evidence>
<reference evidence="2 3" key="1">
    <citation type="submission" date="2024-05" db="EMBL/GenBank/DDBJ databases">
        <title>A draft genome resource for the thread blight pathogen Marasmius tenuissimus strain MS-2.</title>
        <authorList>
            <person name="Yulfo-Soto G.E."/>
            <person name="Baruah I.K."/>
            <person name="Amoako-Attah I."/>
            <person name="Bukari Y."/>
            <person name="Meinhardt L.W."/>
            <person name="Bailey B.A."/>
            <person name="Cohen S.P."/>
        </authorList>
    </citation>
    <scope>NUCLEOTIDE SEQUENCE [LARGE SCALE GENOMIC DNA]</scope>
    <source>
        <strain evidence="2 3">MS-2</strain>
    </source>
</reference>
<organism evidence="2 3">
    <name type="scientific">Marasmius tenuissimus</name>
    <dbReference type="NCBI Taxonomy" id="585030"/>
    <lineage>
        <taxon>Eukaryota</taxon>
        <taxon>Fungi</taxon>
        <taxon>Dikarya</taxon>
        <taxon>Basidiomycota</taxon>
        <taxon>Agaricomycotina</taxon>
        <taxon>Agaricomycetes</taxon>
        <taxon>Agaricomycetidae</taxon>
        <taxon>Agaricales</taxon>
        <taxon>Marasmiineae</taxon>
        <taxon>Marasmiaceae</taxon>
        <taxon>Marasmius</taxon>
    </lineage>
</organism>
<dbReference type="EMBL" id="JBBXMP010000017">
    <property type="protein sequence ID" value="KAL0068664.1"/>
    <property type="molecule type" value="Genomic_DNA"/>
</dbReference>
<comment type="caution">
    <text evidence="2">The sequence shown here is derived from an EMBL/GenBank/DDBJ whole genome shotgun (WGS) entry which is preliminary data.</text>
</comment>
<feature type="compositionally biased region" description="Acidic residues" evidence="1">
    <location>
        <begin position="190"/>
        <end position="208"/>
    </location>
</feature>